<sequence length="71" mass="7463">MSTQITHSPGPQPLITSGALNSASNAAGQAAKQIQSVLSNYDVWTLASNSMITPVSCAYQIPEEAPPDEYI</sequence>
<protein>
    <submittedName>
        <fullName evidence="1">Uncharacterized protein</fullName>
    </submittedName>
</protein>
<organism evidence="1 2">
    <name type="scientific">Ricinus communis</name>
    <name type="common">Castor bean</name>
    <dbReference type="NCBI Taxonomy" id="3988"/>
    <lineage>
        <taxon>Eukaryota</taxon>
        <taxon>Viridiplantae</taxon>
        <taxon>Streptophyta</taxon>
        <taxon>Embryophyta</taxon>
        <taxon>Tracheophyta</taxon>
        <taxon>Spermatophyta</taxon>
        <taxon>Magnoliopsida</taxon>
        <taxon>eudicotyledons</taxon>
        <taxon>Gunneridae</taxon>
        <taxon>Pentapetalae</taxon>
        <taxon>rosids</taxon>
        <taxon>fabids</taxon>
        <taxon>Malpighiales</taxon>
        <taxon>Euphorbiaceae</taxon>
        <taxon>Acalyphoideae</taxon>
        <taxon>Acalypheae</taxon>
        <taxon>Ricinus</taxon>
    </lineage>
</organism>
<proteinExistence type="predicted"/>
<dbReference type="EMBL" id="EQ973787">
    <property type="protein sequence ID" value="EEF47880.1"/>
    <property type="molecule type" value="Genomic_DNA"/>
</dbReference>
<name>B9RL61_RICCO</name>
<accession>B9RL61</accession>
<dbReference type="InParanoid" id="B9RL61"/>
<dbReference type="Proteomes" id="UP000008311">
    <property type="component" value="Unassembled WGS sequence"/>
</dbReference>
<dbReference type="AlphaFoldDB" id="B9RL61"/>
<evidence type="ECO:0000313" key="2">
    <source>
        <dbReference type="Proteomes" id="UP000008311"/>
    </source>
</evidence>
<evidence type="ECO:0000313" key="1">
    <source>
        <dbReference type="EMBL" id="EEF47880.1"/>
    </source>
</evidence>
<reference evidence="2" key="1">
    <citation type="journal article" date="2010" name="Nat. Biotechnol.">
        <title>Draft genome sequence of the oilseed species Ricinus communis.</title>
        <authorList>
            <person name="Chan A.P."/>
            <person name="Crabtree J."/>
            <person name="Zhao Q."/>
            <person name="Lorenzi H."/>
            <person name="Orvis J."/>
            <person name="Puiu D."/>
            <person name="Melake-Berhan A."/>
            <person name="Jones K.M."/>
            <person name="Redman J."/>
            <person name="Chen G."/>
            <person name="Cahoon E.B."/>
            <person name="Gedil M."/>
            <person name="Stanke M."/>
            <person name="Haas B.J."/>
            <person name="Wortman J.R."/>
            <person name="Fraser-Liggett C.M."/>
            <person name="Ravel J."/>
            <person name="Rabinowicz P.D."/>
        </authorList>
    </citation>
    <scope>NUCLEOTIDE SEQUENCE [LARGE SCALE GENOMIC DNA]</scope>
    <source>
        <strain evidence="2">cv. Hale</strain>
    </source>
</reference>
<gene>
    <name evidence="1" type="ORF">RCOM_1667370</name>
</gene>
<keyword evidence="2" id="KW-1185">Reference proteome</keyword>